<evidence type="ECO:0000256" key="11">
    <source>
        <dbReference type="PIRSR" id="PIRSR601461-1"/>
    </source>
</evidence>
<dbReference type="PROSITE" id="PS51767">
    <property type="entry name" value="PEPTIDASE_A1"/>
    <property type="match status" value="1"/>
</dbReference>
<dbReference type="GeneID" id="100828547"/>
<evidence type="ECO:0000256" key="12">
    <source>
        <dbReference type="RuleBase" id="RU000454"/>
    </source>
</evidence>
<evidence type="ECO:0000313" key="16">
    <source>
        <dbReference type="EMBL" id="PNT75320.1"/>
    </source>
</evidence>
<keyword evidence="6 12" id="KW-0064">Aspartyl protease</keyword>
<dbReference type="Gene3D" id="2.40.70.10">
    <property type="entry name" value="Acid Proteases"/>
    <property type="match status" value="2"/>
</dbReference>
<evidence type="ECO:0000256" key="10">
    <source>
        <dbReference type="ARBA" id="ARBA00023288"/>
    </source>
</evidence>
<evidence type="ECO:0000259" key="15">
    <source>
        <dbReference type="PROSITE" id="PS51767"/>
    </source>
</evidence>
<dbReference type="InterPro" id="IPR001461">
    <property type="entry name" value="Aspartic_peptidase_A1"/>
</dbReference>
<evidence type="ECO:0000256" key="2">
    <source>
        <dbReference type="ARBA" id="ARBA00007447"/>
    </source>
</evidence>
<comment type="subcellular location">
    <subcellularLocation>
        <location evidence="1">Cell membrane</location>
        <topology evidence="1">Lipid-anchor</topology>
    </subcellularLocation>
</comment>
<sequence length="531" mass="55703">MAYSSSCRGILLFLLAAAVLVAGDGGGVGFDLHHRFSPVVKRWAESRGRPAAAAWWPEGSPEYYSALSAHDRARRVLAGGKGESLLSFADGNSTTRHAGSLHYAKVALGTPNATFVVALDTGSDLFWVPCDCKRCAPIANTSELLKPYSPRQSSTSKPVTCSHSLCDRPNACGNGNGSCPYTVKYVSANTSSSGVLVEDVLYMTRQSSSSRSGNGGNVGEAVGARVVFGCGQEQTGAFLDGAAMEGLLGLGMDRVSVPSLLAAAGLVGSDSFSMCFSPDGNGRINFGEPSDAGAQNETPFIVSKTRPTYNISVTAVNVKGKGAMAAEFAAVVDSGTSFTYLNDPAYSLLATSFNSQVREKRANLSASIPFEYCYALSRGQTEVLMPEVSLTTRGGAVFPVTRPFVIVAGETTDGQVHAVGYCLAVFKSDIPIDIIGRTSENFMTGLKVVFDRQRSVLGWTKFDCYKNMKVEDDGSPAAAPGPMPVTQLRPRQSDTPFPGAVQPRSAAGHALSSFSPAMLLVTLVAAAAAVL</sequence>
<keyword evidence="3" id="KW-1003">Cell membrane</keyword>
<dbReference type="SUPFAM" id="SSF50630">
    <property type="entry name" value="Acid proteases"/>
    <property type="match status" value="1"/>
</dbReference>
<feature type="region of interest" description="Disordered" evidence="13">
    <location>
        <begin position="473"/>
        <end position="504"/>
    </location>
</feature>
<dbReference type="AlphaFoldDB" id="A0A2K2DM12"/>
<evidence type="ECO:0000313" key="18">
    <source>
        <dbReference type="Proteomes" id="UP000008810"/>
    </source>
</evidence>
<evidence type="ECO:0000256" key="5">
    <source>
        <dbReference type="ARBA" id="ARBA00022729"/>
    </source>
</evidence>
<organism evidence="16">
    <name type="scientific">Brachypodium distachyon</name>
    <name type="common">Purple false brome</name>
    <name type="synonym">Trachynia distachya</name>
    <dbReference type="NCBI Taxonomy" id="15368"/>
    <lineage>
        <taxon>Eukaryota</taxon>
        <taxon>Viridiplantae</taxon>
        <taxon>Streptophyta</taxon>
        <taxon>Embryophyta</taxon>
        <taxon>Tracheophyta</taxon>
        <taxon>Spermatophyta</taxon>
        <taxon>Magnoliopsida</taxon>
        <taxon>Liliopsida</taxon>
        <taxon>Poales</taxon>
        <taxon>Poaceae</taxon>
        <taxon>BOP clade</taxon>
        <taxon>Pooideae</taxon>
        <taxon>Stipodae</taxon>
        <taxon>Brachypodieae</taxon>
        <taxon>Brachypodium</taxon>
    </lineage>
</organism>
<keyword evidence="7 12" id="KW-0378">Hydrolase</keyword>
<dbReference type="InterPro" id="IPR001969">
    <property type="entry name" value="Aspartic_peptidase_AS"/>
</dbReference>
<dbReference type="ExpressionAtlas" id="A0A2K2DM12">
    <property type="expression patterns" value="baseline"/>
</dbReference>
<evidence type="ECO:0000256" key="8">
    <source>
        <dbReference type="ARBA" id="ARBA00023136"/>
    </source>
</evidence>
<evidence type="ECO:0000256" key="7">
    <source>
        <dbReference type="ARBA" id="ARBA00022801"/>
    </source>
</evidence>
<gene>
    <name evidence="17" type="primary">LOC100828547</name>
    <name evidence="16" type="ORF">BRADI_1g30230v3</name>
</gene>
<comment type="similarity">
    <text evidence="2 12">Belongs to the peptidase A1 family.</text>
</comment>
<dbReference type="FunFam" id="2.40.70.10:FF:000014">
    <property type="entry name" value="Aspartyl protease family protein 1"/>
    <property type="match status" value="1"/>
</dbReference>
<dbReference type="GO" id="GO:0004190">
    <property type="term" value="F:aspartic-type endopeptidase activity"/>
    <property type="evidence" value="ECO:0007669"/>
    <property type="project" value="UniProtKB-KW"/>
</dbReference>
<dbReference type="GO" id="GO:0005886">
    <property type="term" value="C:plasma membrane"/>
    <property type="evidence" value="ECO:0007669"/>
    <property type="project" value="UniProtKB-SubCell"/>
</dbReference>
<keyword evidence="9" id="KW-0325">Glycoprotein</keyword>
<evidence type="ECO:0000256" key="13">
    <source>
        <dbReference type="SAM" id="MobiDB-lite"/>
    </source>
</evidence>
<keyword evidence="18" id="KW-1185">Reference proteome</keyword>
<feature type="domain" description="Peptidase A1" evidence="15">
    <location>
        <begin position="102"/>
        <end position="460"/>
    </location>
</feature>
<dbReference type="RefSeq" id="XP_024318333.1">
    <property type="nucleotide sequence ID" value="XM_024462565.1"/>
</dbReference>
<dbReference type="PROSITE" id="PS00141">
    <property type="entry name" value="ASP_PROTEASE"/>
    <property type="match status" value="1"/>
</dbReference>
<keyword evidence="8" id="KW-0472">Membrane</keyword>
<dbReference type="FunFam" id="2.40.70.10:FF:000012">
    <property type="entry name" value="Aspartyl protease family protein 1"/>
    <property type="match status" value="1"/>
</dbReference>
<accession>A0A2K2DM12</accession>
<evidence type="ECO:0000256" key="14">
    <source>
        <dbReference type="SAM" id="SignalP"/>
    </source>
</evidence>
<evidence type="ECO:0000256" key="9">
    <source>
        <dbReference type="ARBA" id="ARBA00023180"/>
    </source>
</evidence>
<dbReference type="PRINTS" id="PR00792">
    <property type="entry name" value="PEPSIN"/>
</dbReference>
<reference evidence="16" key="2">
    <citation type="submission" date="2017-06" db="EMBL/GenBank/DDBJ databases">
        <title>WGS assembly of Brachypodium distachyon.</title>
        <authorList>
            <consortium name="The International Brachypodium Initiative"/>
            <person name="Lucas S."/>
            <person name="Harmon-Smith M."/>
            <person name="Lail K."/>
            <person name="Tice H."/>
            <person name="Grimwood J."/>
            <person name="Bruce D."/>
            <person name="Barry K."/>
            <person name="Shu S."/>
            <person name="Lindquist E."/>
            <person name="Wang M."/>
            <person name="Pitluck S."/>
            <person name="Vogel J.P."/>
            <person name="Garvin D.F."/>
            <person name="Mockler T.C."/>
            <person name="Schmutz J."/>
            <person name="Rokhsar D."/>
            <person name="Bevan M.W."/>
        </authorList>
    </citation>
    <scope>NUCLEOTIDE SEQUENCE</scope>
    <source>
        <strain evidence="16">Bd21</strain>
    </source>
</reference>
<dbReference type="OrthoDB" id="2747330at2759"/>
<evidence type="ECO:0000256" key="1">
    <source>
        <dbReference type="ARBA" id="ARBA00004193"/>
    </source>
</evidence>
<dbReference type="InterPro" id="IPR021109">
    <property type="entry name" value="Peptidase_aspartic_dom_sf"/>
</dbReference>
<evidence type="ECO:0000256" key="3">
    <source>
        <dbReference type="ARBA" id="ARBA00022475"/>
    </source>
</evidence>
<evidence type="ECO:0000313" key="17">
    <source>
        <dbReference type="EnsemblPlants" id="PNT75320"/>
    </source>
</evidence>
<keyword evidence="5 14" id="KW-0732">Signal</keyword>
<dbReference type="Pfam" id="PF14541">
    <property type="entry name" value="TAXi_C"/>
    <property type="match status" value="1"/>
</dbReference>
<feature type="chain" id="PRO_5044576655" description="Peptidase A1 domain-containing protein" evidence="14">
    <location>
        <begin position="24"/>
        <end position="531"/>
    </location>
</feature>
<dbReference type="InterPro" id="IPR032861">
    <property type="entry name" value="TAXi_N"/>
</dbReference>
<dbReference type="Gramene" id="PNT75320">
    <property type="protein sequence ID" value="PNT75320"/>
    <property type="gene ID" value="BRADI_1g30230v3"/>
</dbReference>
<dbReference type="PANTHER" id="PTHR13683:SF871">
    <property type="entry name" value="OS06G0717900 PROTEIN"/>
    <property type="match status" value="1"/>
</dbReference>
<dbReference type="EMBL" id="CM000880">
    <property type="protein sequence ID" value="PNT75320.1"/>
    <property type="molecule type" value="Genomic_DNA"/>
</dbReference>
<dbReference type="InterPro" id="IPR032799">
    <property type="entry name" value="TAXi_C"/>
</dbReference>
<feature type="active site" evidence="11">
    <location>
        <position position="120"/>
    </location>
</feature>
<reference evidence="16 17" key="1">
    <citation type="journal article" date="2010" name="Nature">
        <title>Genome sequencing and analysis of the model grass Brachypodium distachyon.</title>
        <authorList>
            <consortium name="International Brachypodium Initiative"/>
        </authorList>
    </citation>
    <scope>NUCLEOTIDE SEQUENCE [LARGE SCALE GENOMIC DNA]</scope>
    <source>
        <strain evidence="16">Bd21</strain>
        <strain evidence="17">cv. Bd21</strain>
    </source>
</reference>
<evidence type="ECO:0000256" key="4">
    <source>
        <dbReference type="ARBA" id="ARBA00022670"/>
    </source>
</evidence>
<keyword evidence="10" id="KW-0449">Lipoprotein</keyword>
<reference evidence="17" key="3">
    <citation type="submission" date="2018-08" db="UniProtKB">
        <authorList>
            <consortium name="EnsemblPlants"/>
        </authorList>
    </citation>
    <scope>IDENTIFICATION</scope>
    <source>
        <strain evidence="17">cv. Bd21</strain>
    </source>
</reference>
<dbReference type="PANTHER" id="PTHR13683">
    <property type="entry name" value="ASPARTYL PROTEASES"/>
    <property type="match status" value="1"/>
</dbReference>
<dbReference type="EnsemblPlants" id="PNT75320">
    <property type="protein sequence ID" value="PNT75320"/>
    <property type="gene ID" value="BRADI_1g30230v3"/>
</dbReference>
<evidence type="ECO:0000256" key="6">
    <source>
        <dbReference type="ARBA" id="ARBA00022750"/>
    </source>
</evidence>
<feature type="active site" evidence="11">
    <location>
        <position position="333"/>
    </location>
</feature>
<proteinExistence type="inferred from homology"/>
<feature type="signal peptide" evidence="14">
    <location>
        <begin position="1"/>
        <end position="23"/>
    </location>
</feature>
<dbReference type="Pfam" id="PF14543">
    <property type="entry name" value="TAXi_N"/>
    <property type="match status" value="1"/>
</dbReference>
<dbReference type="Proteomes" id="UP000008810">
    <property type="component" value="Chromosome 1"/>
</dbReference>
<keyword evidence="4 12" id="KW-0645">Protease</keyword>
<dbReference type="GO" id="GO:0006508">
    <property type="term" value="P:proteolysis"/>
    <property type="evidence" value="ECO:0007669"/>
    <property type="project" value="UniProtKB-KW"/>
</dbReference>
<name>A0A2K2DM12_BRADI</name>
<protein>
    <recommendedName>
        <fullName evidence="15">Peptidase A1 domain-containing protein</fullName>
    </recommendedName>
</protein>
<dbReference type="InterPro" id="IPR033121">
    <property type="entry name" value="PEPTIDASE_A1"/>
</dbReference>